<dbReference type="InterPro" id="IPR031310">
    <property type="entry name" value="Ribosomal_uL5_N"/>
</dbReference>
<evidence type="ECO:0000313" key="7">
    <source>
        <dbReference type="EMBL" id="KAJ1645178.1"/>
    </source>
</evidence>
<gene>
    <name evidence="7" type="primary">mrpl7</name>
    <name evidence="7" type="ORF">LPJ64_003214</name>
</gene>
<comment type="caution">
    <text evidence="7">The sequence shown here is derived from an EMBL/GenBank/DDBJ whole genome shotgun (WGS) entry which is preliminary data.</text>
</comment>
<evidence type="ECO:0000256" key="2">
    <source>
        <dbReference type="ARBA" id="ARBA00022980"/>
    </source>
</evidence>
<evidence type="ECO:0000256" key="3">
    <source>
        <dbReference type="ARBA" id="ARBA00023274"/>
    </source>
</evidence>
<feature type="compositionally biased region" description="Basic residues" evidence="4">
    <location>
        <begin position="86"/>
        <end position="95"/>
    </location>
</feature>
<accession>A0A9W8CK84</accession>
<feature type="region of interest" description="Disordered" evidence="4">
    <location>
        <begin position="76"/>
        <end position="95"/>
    </location>
</feature>
<proteinExistence type="inferred from homology"/>
<dbReference type="GO" id="GO:1990904">
    <property type="term" value="C:ribonucleoprotein complex"/>
    <property type="evidence" value="ECO:0007669"/>
    <property type="project" value="UniProtKB-KW"/>
</dbReference>
<dbReference type="Proteomes" id="UP001145021">
    <property type="component" value="Unassembled WGS sequence"/>
</dbReference>
<dbReference type="InterPro" id="IPR002132">
    <property type="entry name" value="Ribosomal_uL5"/>
</dbReference>
<dbReference type="Pfam" id="PF00673">
    <property type="entry name" value="Ribosomal_L5_C"/>
    <property type="match status" value="1"/>
</dbReference>
<dbReference type="Pfam" id="PF00281">
    <property type="entry name" value="Ribosomal_L5"/>
    <property type="match status" value="1"/>
</dbReference>
<dbReference type="GO" id="GO:0005840">
    <property type="term" value="C:ribosome"/>
    <property type="evidence" value="ECO:0007669"/>
    <property type="project" value="UniProtKB-KW"/>
</dbReference>
<dbReference type="EMBL" id="JANBOH010000120">
    <property type="protein sequence ID" value="KAJ1645178.1"/>
    <property type="molecule type" value="Genomic_DNA"/>
</dbReference>
<evidence type="ECO:0000259" key="6">
    <source>
        <dbReference type="Pfam" id="PF00673"/>
    </source>
</evidence>
<dbReference type="SUPFAM" id="SSF55282">
    <property type="entry name" value="RL5-like"/>
    <property type="match status" value="1"/>
</dbReference>
<keyword evidence="8" id="KW-1185">Reference proteome</keyword>
<dbReference type="PANTHER" id="PTHR11994">
    <property type="entry name" value="60S RIBOSOMAL PROTEIN L11-RELATED"/>
    <property type="match status" value="1"/>
</dbReference>
<reference evidence="7" key="1">
    <citation type="submission" date="2022-07" db="EMBL/GenBank/DDBJ databases">
        <title>Phylogenomic reconstructions and comparative analyses of Kickxellomycotina fungi.</title>
        <authorList>
            <person name="Reynolds N.K."/>
            <person name="Stajich J.E."/>
            <person name="Barry K."/>
            <person name="Grigoriev I.V."/>
            <person name="Crous P."/>
            <person name="Smith M.E."/>
        </authorList>
    </citation>
    <scope>NUCLEOTIDE SEQUENCE</scope>
    <source>
        <strain evidence="7">NBRC 105413</strain>
    </source>
</reference>
<name>A0A9W8CK84_9FUNG</name>
<evidence type="ECO:0000256" key="4">
    <source>
        <dbReference type="SAM" id="MobiDB-lite"/>
    </source>
</evidence>
<dbReference type="InterPro" id="IPR031309">
    <property type="entry name" value="Ribosomal_uL5_C"/>
</dbReference>
<keyword evidence="3" id="KW-0687">Ribonucleoprotein</keyword>
<keyword evidence="2 7" id="KW-0689">Ribosomal protein</keyword>
<organism evidence="7 8">
    <name type="scientific">Coemansia asiatica</name>
    <dbReference type="NCBI Taxonomy" id="1052880"/>
    <lineage>
        <taxon>Eukaryota</taxon>
        <taxon>Fungi</taxon>
        <taxon>Fungi incertae sedis</taxon>
        <taxon>Zoopagomycota</taxon>
        <taxon>Kickxellomycotina</taxon>
        <taxon>Kickxellomycetes</taxon>
        <taxon>Kickxellales</taxon>
        <taxon>Kickxellaceae</taxon>
        <taxon>Coemansia</taxon>
    </lineage>
</organism>
<sequence>MYGLAARSSFTFASKAAATATKRMFAASATQGYQTRLGQYYQNTLRDDITILEYIPPKVRAEQQAAEETRLQAARENLTGTPPNPTKKHKKVRMPKPKVPVVTAHNAPFVKSVTVHIRCREALQNKHHLLSALMALQVITGVRGEVIKSKNDASTWKLRKGMPIAAKVELTGDRMLEFLDKLVEVVLPRMKEYHGLRMSAGDGSGGFTLGFDPSVIGLFPEMEVVYDQFPLITGFHVNINTTAVRNPSGRLLLSGFGLPFVHARKPASETFML</sequence>
<feature type="domain" description="Large ribosomal subunit protein uL5 C-terminal" evidence="6">
    <location>
        <begin position="163"/>
        <end position="260"/>
    </location>
</feature>
<dbReference type="AlphaFoldDB" id="A0A9W8CK84"/>
<evidence type="ECO:0000313" key="8">
    <source>
        <dbReference type="Proteomes" id="UP001145021"/>
    </source>
</evidence>
<dbReference type="GO" id="GO:0006412">
    <property type="term" value="P:translation"/>
    <property type="evidence" value="ECO:0007669"/>
    <property type="project" value="InterPro"/>
</dbReference>
<evidence type="ECO:0000259" key="5">
    <source>
        <dbReference type="Pfam" id="PF00281"/>
    </source>
</evidence>
<comment type="similarity">
    <text evidence="1">Belongs to the universal ribosomal protein uL5 family.</text>
</comment>
<dbReference type="InterPro" id="IPR022803">
    <property type="entry name" value="Ribosomal_uL5_dom_sf"/>
</dbReference>
<dbReference type="GO" id="GO:0003735">
    <property type="term" value="F:structural constituent of ribosome"/>
    <property type="evidence" value="ECO:0007669"/>
    <property type="project" value="InterPro"/>
</dbReference>
<feature type="domain" description="Large ribosomal subunit protein uL5 N-terminal" evidence="5">
    <location>
        <begin position="105"/>
        <end position="159"/>
    </location>
</feature>
<dbReference type="Gene3D" id="3.30.1440.10">
    <property type="match status" value="1"/>
</dbReference>
<protein>
    <submittedName>
        <fullName evidence="7">Ribosomal protein</fullName>
    </submittedName>
</protein>
<evidence type="ECO:0000256" key="1">
    <source>
        <dbReference type="ARBA" id="ARBA00008553"/>
    </source>
</evidence>